<dbReference type="GO" id="GO:0004519">
    <property type="term" value="F:endonuclease activity"/>
    <property type="evidence" value="ECO:0007669"/>
    <property type="project" value="UniProtKB-KW"/>
</dbReference>
<dbReference type="SMART" id="SM00507">
    <property type="entry name" value="HNHc"/>
    <property type="match status" value="1"/>
</dbReference>
<proteinExistence type="predicted"/>
<gene>
    <name evidence="2" type="ORF">MU0053_004458</name>
</gene>
<sequence>MAVHVASDRDGILSLLDEYEAVQDKLAAVSLDALSPADMLAVLARRETLARKAPVLQHRLLNRLAAEATAEELGAKLPRALAMRLRISPADAKRRVEEAADLGPRVALTGEPLEPLMPNVARGQAEGAIGAEHIAKIRKFFTQLPVSVDFDTKLSAERELARHAANLDPEAFRKVADRLLALIDQDGTYTDADRRRRRGVTLGRQGADGMSPISGQLTPEARAVFEAIFAKLAAPGMCNLDDETPCVEGAPSDAQVKGDLRTAAQRNHDALLAAGRIVLSTGDLGQLNGLPVTVIVSTTLKELTAATGHAVTAGGSLLPMADVLRMACHAYQYLVVFDGKGVPLHLGRGRRTASPGQRIVLYAKDRGCTAPGCTAPAYQCQVHHAERDWVDGGQTDIDDLTLACGTDNRKVKPGGWQTRMRRADGRCEWIPPPHLDDGSTRVNEYHHPENIMAPRPEDTS</sequence>
<dbReference type="CDD" id="cd00085">
    <property type="entry name" value="HNHc"/>
    <property type="match status" value="1"/>
</dbReference>
<dbReference type="InterPro" id="IPR003615">
    <property type="entry name" value="HNH_nuc"/>
</dbReference>
<keyword evidence="2" id="KW-0540">Nuclease</keyword>
<keyword evidence="3" id="KW-1185">Reference proteome</keyword>
<reference evidence="2 3" key="1">
    <citation type="submission" date="2023-08" db="EMBL/GenBank/DDBJ databases">
        <authorList>
            <person name="Folkvardsen B D."/>
            <person name="Norman A."/>
        </authorList>
    </citation>
    <scope>NUCLEOTIDE SEQUENCE [LARGE SCALE GENOMIC DNA]</scope>
    <source>
        <strain evidence="2 3">Mu0053</strain>
    </source>
</reference>
<name>A0ABN9NTF1_9MYCO</name>
<evidence type="ECO:0000259" key="1">
    <source>
        <dbReference type="SMART" id="SM00507"/>
    </source>
</evidence>
<evidence type="ECO:0000313" key="2">
    <source>
        <dbReference type="EMBL" id="CAJ1510132.1"/>
    </source>
</evidence>
<accession>A0ABN9NTF1</accession>
<dbReference type="EC" id="3.1.-.-" evidence="2"/>
<dbReference type="RefSeq" id="WP_308479749.1">
    <property type="nucleotide sequence ID" value="NZ_OY726397.1"/>
</dbReference>
<dbReference type="Pfam" id="PF02720">
    <property type="entry name" value="DUF222"/>
    <property type="match status" value="1"/>
</dbReference>
<dbReference type="GO" id="GO:0016787">
    <property type="term" value="F:hydrolase activity"/>
    <property type="evidence" value="ECO:0007669"/>
    <property type="project" value="UniProtKB-KW"/>
</dbReference>
<keyword evidence="2" id="KW-0255">Endonuclease</keyword>
<feature type="domain" description="HNH nuclease" evidence="1">
    <location>
        <begin position="356"/>
        <end position="409"/>
    </location>
</feature>
<dbReference type="EMBL" id="OY726397">
    <property type="protein sequence ID" value="CAJ1510132.1"/>
    <property type="molecule type" value="Genomic_DNA"/>
</dbReference>
<dbReference type="InterPro" id="IPR003870">
    <property type="entry name" value="DUF222"/>
</dbReference>
<protein>
    <submittedName>
        <fullName evidence="2">HNH endonuclease signature motif containing protein</fullName>
        <ecNumber evidence="2">3.1.-.-</ecNumber>
    </submittedName>
</protein>
<organism evidence="2 3">
    <name type="scientific">[Mycobacterium] burgundiense</name>
    <dbReference type="NCBI Taxonomy" id="3064286"/>
    <lineage>
        <taxon>Bacteria</taxon>
        <taxon>Bacillati</taxon>
        <taxon>Actinomycetota</taxon>
        <taxon>Actinomycetes</taxon>
        <taxon>Mycobacteriales</taxon>
        <taxon>Mycobacteriaceae</taxon>
        <taxon>Mycolicibacterium</taxon>
    </lineage>
</organism>
<keyword evidence="2" id="KW-0378">Hydrolase</keyword>
<dbReference type="Proteomes" id="UP001190465">
    <property type="component" value="Chromosome"/>
</dbReference>
<evidence type="ECO:0000313" key="3">
    <source>
        <dbReference type="Proteomes" id="UP001190465"/>
    </source>
</evidence>